<dbReference type="GO" id="GO:0046872">
    <property type="term" value="F:metal ion binding"/>
    <property type="evidence" value="ECO:0007669"/>
    <property type="project" value="UniProtKB-KW"/>
</dbReference>
<keyword evidence="8" id="KW-0255">Endonuclease</keyword>
<dbReference type="FunFam" id="3.60.15.10:FF:000065">
    <property type="entry name" value="Ribonuclease Z"/>
    <property type="match status" value="1"/>
</dbReference>
<keyword evidence="5" id="KW-0819">tRNA processing</keyword>
<evidence type="ECO:0000256" key="4">
    <source>
        <dbReference type="ARBA" id="ARBA00012477"/>
    </source>
</evidence>
<dbReference type="GO" id="GO:0005634">
    <property type="term" value="C:nucleus"/>
    <property type="evidence" value="ECO:0007669"/>
    <property type="project" value="EnsemblFungi"/>
</dbReference>
<keyword evidence="9" id="KW-0378">Hydrolase</keyword>
<sequence length="816" mass="92098">MFTISTVTQRTSDTGHPLLLLQSNHGDKYLIGNVSEGAQRAVTENKIRLSKLSNIFLTGQLDWFNVGGLPGLILTIADQGREKLCLHYGSPLLDYVVATWRSFIFRFRIGLSNRIAPEDPYRDDVVEVTTHCIRSGAGETHLSRNSFLRSIVGKMFPRDADPAATASQEPFVNVNLPQVDLQQSTTCYEIAFKPIRGKFKVQEAIKLGVPKGPSFAILAKGGTVTLDSGAKVTPEQVLESQRKFAKILVVDIPDNSYLSELYTKFKGYDATDLGVVYYFLADSVVISPELLKFMELFHGNSSVNHIVSHKNLSLNNIAFRGSAVTTLKLKSLQNTSYNLPRVDQLFSKDFYDCFQINTPEGCTVVQENETPLSSSIPRENIHVLSKHTTVTISPFTPLRDPLHCDITAAEDTFSWEHLYNEHIKPLELPSKPTYEKLITQEIDINHFNSGDSNKEDHVEIVTLGTGSALPSKYRNVISTLLKVPFRDTDGQLSQRMVLLDAGENTMGTLNRMFSSCQVRDIFQNLKLMYLSHLHADHHLGIVSILLKWYEVNRDIADSRLFLVVPWQYNNFVREWLKLEAPEVLSRITYISNEHFISGTNIRLETKPLNWDELELSADGSRGSPPKKKRLDESSSFRDLVSIRELYKKLHMKQIQTCRAIHCNWAYSSTMEFELDAVRSFKVSYSGDTRPNVRNFANGIGQGSDLLIHEATLDNELTEDAVKKRHCTINEAIEVSNAMRAKKLILTHFSQRYPKAPSVDGNLAVFAREYCFAFDGMIIDYEILGDQMSILPYLGKVFVEEQKEEEETAGEGELVDT</sequence>
<evidence type="ECO:0000256" key="2">
    <source>
        <dbReference type="ARBA" id="ARBA00001947"/>
    </source>
</evidence>
<evidence type="ECO:0000313" key="13">
    <source>
        <dbReference type="Proteomes" id="UP000006310"/>
    </source>
</evidence>
<evidence type="ECO:0000259" key="11">
    <source>
        <dbReference type="Pfam" id="PF13691"/>
    </source>
</evidence>
<reference evidence="12 13" key="1">
    <citation type="journal article" date="2011" name="Proc. Natl. Acad. Sci. U.S.A.">
        <title>Evolutionary erosion of yeast sex chromosomes by mating-type switching accidents.</title>
        <authorList>
            <person name="Gordon J.L."/>
            <person name="Armisen D."/>
            <person name="Proux-Wera E."/>
            <person name="Oheigeartaigh S.S."/>
            <person name="Byrne K.P."/>
            <person name="Wolfe K.H."/>
        </authorList>
    </citation>
    <scope>NUCLEOTIDE SEQUENCE [LARGE SCALE GENOMIC DNA]</scope>
    <source>
        <strain evidence="13">ATCC MYA-139 / BCRC 22969 / CBS 8797 / CCRC 22969 / KCTC 17520 / NBRC 10181 / NCYC 3082</strain>
    </source>
</reference>
<dbReference type="EC" id="3.1.26.11" evidence="4"/>
<keyword evidence="13" id="KW-1185">Reference proteome</keyword>
<dbReference type="STRING" id="1071383.J7S6F8"/>
<evidence type="ECO:0000256" key="9">
    <source>
        <dbReference type="ARBA" id="ARBA00022801"/>
    </source>
</evidence>
<name>J7S6F8_HUIN7</name>
<dbReference type="InterPro" id="IPR027794">
    <property type="entry name" value="tRNase_Z_dom"/>
</dbReference>
<dbReference type="InterPro" id="IPR036866">
    <property type="entry name" value="RibonucZ/Hydroxyglut_hydro"/>
</dbReference>
<feature type="domain" description="tRNase Z endonuclease" evidence="11">
    <location>
        <begin position="5"/>
        <end position="68"/>
    </location>
</feature>
<dbReference type="GO" id="GO:0042781">
    <property type="term" value="F:3'-tRNA processing endoribonuclease activity"/>
    <property type="evidence" value="ECO:0007669"/>
    <property type="project" value="UniProtKB-EC"/>
</dbReference>
<dbReference type="InterPro" id="IPR047151">
    <property type="entry name" value="RNZ2-like"/>
</dbReference>
<evidence type="ECO:0000256" key="8">
    <source>
        <dbReference type="ARBA" id="ARBA00022759"/>
    </source>
</evidence>
<dbReference type="RefSeq" id="XP_022463982.1">
    <property type="nucleotide sequence ID" value="XM_022607380.1"/>
</dbReference>
<organism evidence="12 13">
    <name type="scientific">Huiozyma naganishii (strain ATCC MYA-139 / BCRC 22969 / CBS 8797 / KCTC 17520 / NBRC 10181 / NCYC 3082 / Yp74L-3)</name>
    <name type="common">Yeast</name>
    <name type="synonym">Kazachstania naganishii</name>
    <dbReference type="NCBI Taxonomy" id="1071383"/>
    <lineage>
        <taxon>Eukaryota</taxon>
        <taxon>Fungi</taxon>
        <taxon>Dikarya</taxon>
        <taxon>Ascomycota</taxon>
        <taxon>Saccharomycotina</taxon>
        <taxon>Saccharomycetes</taxon>
        <taxon>Saccharomycetales</taxon>
        <taxon>Saccharomycetaceae</taxon>
        <taxon>Huiozyma</taxon>
    </lineage>
</organism>
<dbReference type="KEGG" id="kng:KNAG_0C06430"/>
<dbReference type="Gene3D" id="3.60.15.10">
    <property type="entry name" value="Ribonuclease Z/Hydroxyacylglutathione hydrolase-like"/>
    <property type="match status" value="2"/>
</dbReference>
<keyword evidence="10" id="KW-0862">Zinc</keyword>
<dbReference type="GO" id="GO:1990180">
    <property type="term" value="P:mitochondrial tRNA 3'-end processing"/>
    <property type="evidence" value="ECO:0007669"/>
    <property type="project" value="EnsemblFungi"/>
</dbReference>
<evidence type="ECO:0000313" key="12">
    <source>
        <dbReference type="EMBL" id="CCK69736.1"/>
    </source>
</evidence>
<dbReference type="PANTHER" id="PTHR12553:SF49">
    <property type="entry name" value="ZINC PHOSPHODIESTERASE ELAC PROTEIN 2"/>
    <property type="match status" value="1"/>
</dbReference>
<comment type="similarity">
    <text evidence="3">Belongs to the RNase Z family.</text>
</comment>
<dbReference type="Pfam" id="PF13691">
    <property type="entry name" value="Lactamase_B_4"/>
    <property type="match status" value="1"/>
</dbReference>
<dbReference type="eggNOG" id="KOG2121">
    <property type="taxonomic scope" value="Eukaryota"/>
</dbReference>
<keyword evidence="6" id="KW-0540">Nuclease</keyword>
<comment type="catalytic activity">
    <reaction evidence="1">
        <text>Endonucleolytic cleavage of RNA, removing extra 3' nucleotides from tRNA precursor, generating 3' termini of tRNAs. A 3'-hydroxy group is left at the tRNA terminus and a 5'-phosphoryl group is left at the trailer molecule.</text>
        <dbReference type="EC" id="3.1.26.11"/>
    </reaction>
</comment>
<dbReference type="Proteomes" id="UP000006310">
    <property type="component" value="Chromosome 3"/>
</dbReference>
<reference evidence="13" key="2">
    <citation type="submission" date="2012-08" db="EMBL/GenBank/DDBJ databases">
        <title>Genome sequence of Kazachstania naganishii.</title>
        <authorList>
            <person name="Gordon J.L."/>
            <person name="Armisen D."/>
            <person name="Proux-Wera E."/>
            <person name="OhEigeartaigh S.S."/>
            <person name="Byrne K.P."/>
            <person name="Wolfe K.H."/>
        </authorList>
    </citation>
    <scope>NUCLEOTIDE SEQUENCE [LARGE SCALE GENOMIC DNA]</scope>
    <source>
        <strain evidence="13">ATCC MYA-139 / BCRC 22969 / CBS 8797 / CCRC 22969 / KCTC 17520 / NBRC 10181 / NCYC 3082</strain>
    </source>
</reference>
<dbReference type="GO" id="GO:0005739">
    <property type="term" value="C:mitochondrion"/>
    <property type="evidence" value="ECO:0007669"/>
    <property type="project" value="EnsemblFungi"/>
</dbReference>
<dbReference type="SUPFAM" id="SSF56281">
    <property type="entry name" value="Metallo-hydrolase/oxidoreductase"/>
    <property type="match status" value="2"/>
</dbReference>
<keyword evidence="7" id="KW-0479">Metal-binding</keyword>
<evidence type="ECO:0000256" key="3">
    <source>
        <dbReference type="ARBA" id="ARBA00007823"/>
    </source>
</evidence>
<evidence type="ECO:0000256" key="6">
    <source>
        <dbReference type="ARBA" id="ARBA00022722"/>
    </source>
</evidence>
<evidence type="ECO:0000256" key="7">
    <source>
        <dbReference type="ARBA" id="ARBA00022723"/>
    </source>
</evidence>
<dbReference type="OMA" id="MSHCKHT"/>
<dbReference type="HOGENOM" id="CLU_006220_0_0_1"/>
<dbReference type="CDD" id="cd07718">
    <property type="entry name" value="RNaseZ_ELAC1_ELAC2-C-term-like_MBL-fold"/>
    <property type="match status" value="1"/>
</dbReference>
<proteinExistence type="inferred from homology"/>
<evidence type="ECO:0000256" key="5">
    <source>
        <dbReference type="ARBA" id="ARBA00022694"/>
    </source>
</evidence>
<protein>
    <recommendedName>
        <fullName evidence="4">ribonuclease Z</fullName>
        <ecNumber evidence="4">3.1.26.11</ecNumber>
    </recommendedName>
</protein>
<evidence type="ECO:0000256" key="10">
    <source>
        <dbReference type="ARBA" id="ARBA00022833"/>
    </source>
</evidence>
<dbReference type="AlphaFoldDB" id="J7S6F8"/>
<accession>J7S6F8</accession>
<dbReference type="PANTHER" id="PTHR12553">
    <property type="entry name" value="ZINC PHOSPHODIESTERASE ELAC PROTEIN 2"/>
    <property type="match status" value="1"/>
</dbReference>
<dbReference type="OrthoDB" id="527344at2759"/>
<dbReference type="GeneID" id="34525416"/>
<gene>
    <name evidence="12" type="primary">KNAG0C06430</name>
    <name evidence="12" type="ordered locus">KNAG_0C06430</name>
</gene>
<dbReference type="EMBL" id="HE978316">
    <property type="protein sequence ID" value="CCK69736.1"/>
    <property type="molecule type" value="Genomic_DNA"/>
</dbReference>
<comment type="cofactor">
    <cofactor evidence="2">
        <name>Zn(2+)</name>
        <dbReference type="ChEBI" id="CHEBI:29105"/>
    </cofactor>
</comment>
<evidence type="ECO:0000256" key="1">
    <source>
        <dbReference type="ARBA" id="ARBA00000402"/>
    </source>
</evidence>